<gene>
    <name evidence="2" type="ORF">ACPOL_6164</name>
</gene>
<dbReference type="AlphaFoldDB" id="A0A2Z5G8W0"/>
<accession>A0A2Z5G8W0</accession>
<evidence type="ECO:0000256" key="1">
    <source>
        <dbReference type="SAM" id="Phobius"/>
    </source>
</evidence>
<name>A0A2Z5G8W0_9BACT</name>
<dbReference type="RefSeq" id="WP_114210056.1">
    <property type="nucleotide sequence ID" value="NZ_CP030840.1"/>
</dbReference>
<dbReference type="EMBL" id="CP030840">
    <property type="protein sequence ID" value="AXC15408.1"/>
    <property type="molecule type" value="Genomic_DNA"/>
</dbReference>
<dbReference type="OrthoDB" id="119928at2"/>
<keyword evidence="1" id="KW-0812">Transmembrane</keyword>
<protein>
    <submittedName>
        <fullName evidence="2">Uncharacterized protein</fullName>
    </submittedName>
</protein>
<sequence>MSLDLTPVHRNLNTKVSFLGLEFEDLILVLALAALMNLLAHFVGDTAHVLGMPLNVFMEFVVPALAVPFLILFKYGRPRGYLTDLVRSFFSPKAWCALERDSELTQSYVAGEEEE</sequence>
<keyword evidence="3" id="KW-1185">Reference proteome</keyword>
<dbReference type="Proteomes" id="UP000253606">
    <property type="component" value="Chromosome"/>
</dbReference>
<feature type="transmembrane region" description="Helical" evidence="1">
    <location>
        <begin position="26"/>
        <end position="44"/>
    </location>
</feature>
<keyword evidence="1" id="KW-1133">Transmembrane helix</keyword>
<dbReference type="KEGG" id="abas:ACPOL_6164"/>
<evidence type="ECO:0000313" key="3">
    <source>
        <dbReference type="Proteomes" id="UP000253606"/>
    </source>
</evidence>
<keyword evidence="1" id="KW-0472">Membrane</keyword>
<evidence type="ECO:0000313" key="2">
    <source>
        <dbReference type="EMBL" id="AXC15408.1"/>
    </source>
</evidence>
<feature type="transmembrane region" description="Helical" evidence="1">
    <location>
        <begin position="56"/>
        <end position="73"/>
    </location>
</feature>
<organism evidence="2 3">
    <name type="scientific">Acidisarcina polymorpha</name>
    <dbReference type="NCBI Taxonomy" id="2211140"/>
    <lineage>
        <taxon>Bacteria</taxon>
        <taxon>Pseudomonadati</taxon>
        <taxon>Acidobacteriota</taxon>
        <taxon>Terriglobia</taxon>
        <taxon>Terriglobales</taxon>
        <taxon>Acidobacteriaceae</taxon>
        <taxon>Acidisarcina</taxon>
    </lineage>
</organism>
<proteinExistence type="predicted"/>
<reference evidence="2 3" key="1">
    <citation type="journal article" date="2018" name="Front. Microbiol.">
        <title>Hydrolytic Capabilities as a Key to Environmental Success: Chitinolytic and Cellulolytic Acidobacteria From Acidic Sub-arctic Soils and Boreal Peatlands.</title>
        <authorList>
            <person name="Belova S.E."/>
            <person name="Ravin N.V."/>
            <person name="Pankratov T.A."/>
            <person name="Rakitin A.L."/>
            <person name="Ivanova A.A."/>
            <person name="Beletsky A.V."/>
            <person name="Mardanov A.V."/>
            <person name="Sinninghe Damste J.S."/>
            <person name="Dedysh S.N."/>
        </authorList>
    </citation>
    <scope>NUCLEOTIDE SEQUENCE [LARGE SCALE GENOMIC DNA]</scope>
    <source>
        <strain evidence="2 3">SBC82</strain>
    </source>
</reference>